<keyword evidence="3" id="KW-0449">Lipoprotein</keyword>
<dbReference type="PROSITE" id="PS51257">
    <property type="entry name" value="PROKAR_LIPOPROTEIN"/>
    <property type="match status" value="1"/>
</dbReference>
<feature type="compositionally biased region" description="Gly residues" evidence="1">
    <location>
        <begin position="63"/>
        <end position="77"/>
    </location>
</feature>
<evidence type="ECO:0000256" key="2">
    <source>
        <dbReference type="SAM" id="SignalP"/>
    </source>
</evidence>
<organism evidence="3 4">
    <name type="scientific">Nocardioides simplex</name>
    <name type="common">Arthrobacter simplex</name>
    <dbReference type="NCBI Taxonomy" id="2045"/>
    <lineage>
        <taxon>Bacteria</taxon>
        <taxon>Bacillati</taxon>
        <taxon>Actinomycetota</taxon>
        <taxon>Actinomycetes</taxon>
        <taxon>Propionibacteriales</taxon>
        <taxon>Nocardioidaceae</taxon>
        <taxon>Pimelobacter</taxon>
    </lineage>
</organism>
<keyword evidence="4" id="KW-1185">Reference proteome</keyword>
<keyword evidence="2" id="KW-0732">Signal</keyword>
<dbReference type="InterPro" id="IPR029046">
    <property type="entry name" value="LolA/LolB/LppX"/>
</dbReference>
<dbReference type="Proteomes" id="UP000030300">
    <property type="component" value="Chromosome"/>
</dbReference>
<gene>
    <name evidence="3" type="ORF">KR76_19500</name>
</gene>
<dbReference type="KEGG" id="psim:KR76_19500"/>
<dbReference type="HOGENOM" id="CLU_923882_0_0_11"/>
<name>A0A0A1DSM2_NOCSI</name>
<accession>A0A0A1DSM2</accession>
<sequence>MSMTGLRTKLVRTSIAATLSSALLLSGCGGGDDGKDASGDKTSASSSESPSTTPGGDASSEGTGTGTGSSTGGGTGTGALDKSTFFATIADAQKQAGSYKATGTTTTQGASVTTNSEARYDGDQLLAHAKTSPKGSQQFESVLAGGVIYLRGAGLPVPAGKWLKFDPKDKSNASSPLAPLLALADPQKQLAVFGDPKDLTLVGDENVEGVDTSHYRVTVDSVKFAKNAGLPAEAGKLLPPELTIDLWLDADNRPVKMSQEFEIQGSKSTTEQVYSDYGADVKIDVPADKDTVTPSQAGFGA</sequence>
<reference evidence="3 4" key="1">
    <citation type="journal article" date="2015" name="Genome Announc.">
        <title>Complete Genome Sequence of Steroid-Transforming Nocardioides simplex VKM Ac-2033D.</title>
        <authorList>
            <person name="Shtratnikova V.Y."/>
            <person name="Schelkunov M.I."/>
            <person name="Pekov Y.A."/>
            <person name="Fokina V.V."/>
            <person name="Logacheva M.D."/>
            <person name="Sokolov S.L."/>
            <person name="Bragin E.Y."/>
            <person name="Ashapkin V.V."/>
            <person name="Donova M.V."/>
        </authorList>
    </citation>
    <scope>NUCLEOTIDE SEQUENCE [LARGE SCALE GENOMIC DNA]</scope>
    <source>
        <strain evidence="3 4">VKM Ac-2033D</strain>
    </source>
</reference>
<evidence type="ECO:0000256" key="1">
    <source>
        <dbReference type="SAM" id="MobiDB-lite"/>
    </source>
</evidence>
<dbReference type="eggNOG" id="ENOG50333DA">
    <property type="taxonomic scope" value="Bacteria"/>
</dbReference>
<feature type="compositionally biased region" description="Low complexity" evidence="1">
    <location>
        <begin position="40"/>
        <end position="62"/>
    </location>
</feature>
<feature type="region of interest" description="Disordered" evidence="1">
    <location>
        <begin position="28"/>
        <end position="77"/>
    </location>
</feature>
<dbReference type="Gene3D" id="2.50.20.20">
    <property type="match status" value="1"/>
</dbReference>
<evidence type="ECO:0000313" key="3">
    <source>
        <dbReference type="EMBL" id="AIY18405.2"/>
    </source>
</evidence>
<evidence type="ECO:0000313" key="4">
    <source>
        <dbReference type="Proteomes" id="UP000030300"/>
    </source>
</evidence>
<protein>
    <submittedName>
        <fullName evidence="3">Putative lipoprotein</fullName>
    </submittedName>
</protein>
<dbReference type="STRING" id="2045.KR76_19500"/>
<feature type="signal peptide" evidence="2">
    <location>
        <begin position="1"/>
        <end position="16"/>
    </location>
</feature>
<dbReference type="SUPFAM" id="SSF89392">
    <property type="entry name" value="Prokaryotic lipoproteins and lipoprotein localization factors"/>
    <property type="match status" value="1"/>
</dbReference>
<dbReference type="AlphaFoldDB" id="A0A0A1DSM2"/>
<feature type="chain" id="PRO_5001982238" evidence="2">
    <location>
        <begin position="17"/>
        <end position="301"/>
    </location>
</feature>
<proteinExistence type="predicted"/>
<dbReference type="EMBL" id="CP009896">
    <property type="protein sequence ID" value="AIY18405.2"/>
    <property type="molecule type" value="Genomic_DNA"/>
</dbReference>